<sequence length="46" mass="4514">MSCADGGVVAGCVRPVGSGRRADVDHVVIRVTAGIGAWHLASVGPG</sequence>
<evidence type="ECO:0000313" key="2">
    <source>
        <dbReference type="Proteomes" id="UP001597053"/>
    </source>
</evidence>
<dbReference type="EMBL" id="JBHTHM010000020">
    <property type="protein sequence ID" value="MFD0782587.1"/>
    <property type="molecule type" value="Genomic_DNA"/>
</dbReference>
<keyword evidence="2" id="KW-1185">Reference proteome</keyword>
<comment type="caution">
    <text evidence="1">The sequence shown here is derived from an EMBL/GenBank/DDBJ whole genome shotgun (WGS) entry which is preliminary data.</text>
</comment>
<accession>A0ABW2ZVB2</accession>
<name>A0ABW2ZVB2_9ACTN</name>
<gene>
    <name evidence="1" type="ORF">ACFQZ8_01420</name>
</gene>
<protein>
    <submittedName>
        <fullName evidence="1">Uncharacterized protein</fullName>
    </submittedName>
</protein>
<evidence type="ECO:0000313" key="1">
    <source>
        <dbReference type="EMBL" id="MFD0782587.1"/>
    </source>
</evidence>
<proteinExistence type="predicted"/>
<reference evidence="2" key="1">
    <citation type="journal article" date="2019" name="Int. J. Syst. Evol. Microbiol.">
        <title>The Global Catalogue of Microorganisms (GCM) 10K type strain sequencing project: providing services to taxonomists for standard genome sequencing and annotation.</title>
        <authorList>
            <consortium name="The Broad Institute Genomics Platform"/>
            <consortium name="The Broad Institute Genome Sequencing Center for Infectious Disease"/>
            <person name="Wu L."/>
            <person name="Ma J."/>
        </authorList>
    </citation>
    <scope>NUCLEOTIDE SEQUENCE [LARGE SCALE GENOMIC DNA]</scope>
    <source>
        <strain evidence="2">JCM 32148</strain>
    </source>
</reference>
<organism evidence="1 2">
    <name type="scientific">Micromonospora azadirachtae</name>
    <dbReference type="NCBI Taxonomy" id="1970735"/>
    <lineage>
        <taxon>Bacteria</taxon>
        <taxon>Bacillati</taxon>
        <taxon>Actinomycetota</taxon>
        <taxon>Actinomycetes</taxon>
        <taxon>Micromonosporales</taxon>
        <taxon>Micromonosporaceae</taxon>
        <taxon>Micromonospora</taxon>
    </lineage>
</organism>
<dbReference type="Proteomes" id="UP001597053">
    <property type="component" value="Unassembled WGS sequence"/>
</dbReference>